<dbReference type="HAMAP" id="MF_00258">
    <property type="entry name" value="Glu_racemase"/>
    <property type="match status" value="1"/>
</dbReference>
<dbReference type="KEGG" id="tpz:Tph_c04130"/>
<dbReference type="NCBIfam" id="TIGR00067">
    <property type="entry name" value="glut_race"/>
    <property type="match status" value="1"/>
</dbReference>
<dbReference type="EMBL" id="CP003732">
    <property type="protein sequence ID" value="AFV10660.1"/>
    <property type="molecule type" value="Genomic_DNA"/>
</dbReference>
<dbReference type="SUPFAM" id="SSF53681">
    <property type="entry name" value="Aspartate/glutamate racemase"/>
    <property type="match status" value="2"/>
</dbReference>
<evidence type="ECO:0000256" key="2">
    <source>
        <dbReference type="ARBA" id="ARBA00013090"/>
    </source>
</evidence>
<evidence type="ECO:0000256" key="1">
    <source>
        <dbReference type="ARBA" id="ARBA00001602"/>
    </source>
</evidence>
<dbReference type="FunFam" id="3.40.50.1860:FF:000001">
    <property type="entry name" value="Glutamate racemase"/>
    <property type="match status" value="1"/>
</dbReference>
<dbReference type="InterPro" id="IPR004391">
    <property type="entry name" value="Glu_race"/>
</dbReference>
<evidence type="ECO:0000313" key="8">
    <source>
        <dbReference type="EMBL" id="AFV10660.1"/>
    </source>
</evidence>
<dbReference type="eggNOG" id="COG0796">
    <property type="taxonomic scope" value="Bacteria"/>
</dbReference>
<dbReference type="InterPro" id="IPR033134">
    <property type="entry name" value="Asp/Glu_racemase_AS_2"/>
</dbReference>
<accession>K4LF91</accession>
<dbReference type="GO" id="GO:0008360">
    <property type="term" value="P:regulation of cell shape"/>
    <property type="evidence" value="ECO:0007669"/>
    <property type="project" value="UniProtKB-KW"/>
</dbReference>
<dbReference type="InterPro" id="IPR001920">
    <property type="entry name" value="Asp/Glu_race"/>
</dbReference>
<sequence length="293" mass="32040">MNGDEGCLNKTQPIGIFDSGVGGLTVVHCLWKRFPQEQVIYFGDTAHLPYGSRRPEEIIAFGTEIVSFLLQFAVKAVVAACNTSSSLSLPYLRERFPVPIIGMIGPGVRAAARVTRNKRVGVIATKATVESGAYEKAFQECAPDIRVYSQPCPLFVPLIENGCIEEKETYQVARTYLRPLREAGIDTLVFGCTHYPFLAPVIRQILGDGVRLVDPAQEAVKELADMLKLKEGKAPAGEGPRHLFFASGPVTSFYMVGSRLLGGFPYSVEHISLDGRVEDHCRRLSLGRPQVGG</sequence>
<keyword evidence="3 7" id="KW-0133">Cell shape</keyword>
<evidence type="ECO:0000256" key="3">
    <source>
        <dbReference type="ARBA" id="ARBA00022960"/>
    </source>
</evidence>
<gene>
    <name evidence="7 8" type="primary">murI</name>
    <name evidence="8" type="ordered locus">Tph_c04130</name>
</gene>
<dbReference type="GO" id="GO:0071555">
    <property type="term" value="P:cell wall organization"/>
    <property type="evidence" value="ECO:0007669"/>
    <property type="project" value="UniProtKB-KW"/>
</dbReference>
<dbReference type="PROSITE" id="PS00924">
    <property type="entry name" value="ASP_GLU_RACEMASE_2"/>
    <property type="match status" value="1"/>
</dbReference>
<dbReference type="UniPathway" id="UPA00219"/>
<feature type="binding site" evidence="7">
    <location>
        <begin position="18"/>
        <end position="19"/>
    </location>
    <ligand>
        <name>substrate</name>
    </ligand>
</feature>
<feature type="active site" description="Proton donor/acceptor" evidence="7">
    <location>
        <position position="81"/>
    </location>
</feature>
<evidence type="ECO:0000256" key="7">
    <source>
        <dbReference type="HAMAP-Rule" id="MF_00258"/>
    </source>
</evidence>
<proteinExistence type="inferred from homology"/>
<name>K4LF91_THEPS</name>
<reference evidence="8 9" key="1">
    <citation type="journal article" date="2012" name="BMC Genomics">
        <title>Genome-guided analysis of physiological and morphological traits of the fermentative acetate oxidizer Thermacetogenium phaeum.</title>
        <authorList>
            <person name="Oehler D."/>
            <person name="Poehlein A."/>
            <person name="Leimbach A."/>
            <person name="Muller N."/>
            <person name="Daniel R."/>
            <person name="Gottschalk G."/>
            <person name="Schink B."/>
        </authorList>
    </citation>
    <scope>NUCLEOTIDE SEQUENCE [LARGE SCALE GENOMIC DNA]</scope>
    <source>
        <strain evidence="9">ATCC BAA-254 / DSM 26808 / PB</strain>
    </source>
</reference>
<evidence type="ECO:0000313" key="9">
    <source>
        <dbReference type="Proteomes" id="UP000000467"/>
    </source>
</evidence>
<dbReference type="PANTHER" id="PTHR21198:SF2">
    <property type="entry name" value="GLUTAMATE RACEMASE"/>
    <property type="match status" value="1"/>
</dbReference>
<keyword evidence="5 7" id="KW-0413">Isomerase</keyword>
<feature type="binding site" evidence="7">
    <location>
        <begin position="193"/>
        <end position="194"/>
    </location>
    <ligand>
        <name>substrate</name>
    </ligand>
</feature>
<dbReference type="GO" id="GO:0008881">
    <property type="term" value="F:glutamate racemase activity"/>
    <property type="evidence" value="ECO:0007669"/>
    <property type="project" value="UniProtKB-UniRule"/>
</dbReference>
<organism evidence="8 9">
    <name type="scientific">Thermacetogenium phaeum (strain ATCC BAA-254 / DSM 26808 / PB)</name>
    <dbReference type="NCBI Taxonomy" id="1089553"/>
    <lineage>
        <taxon>Bacteria</taxon>
        <taxon>Bacillati</taxon>
        <taxon>Bacillota</taxon>
        <taxon>Clostridia</taxon>
        <taxon>Thermoanaerobacterales</taxon>
        <taxon>Thermoanaerobacteraceae</taxon>
        <taxon>Thermacetogenium</taxon>
    </lineage>
</organism>
<comment type="function">
    <text evidence="7">Provides the (R)-glutamate required for cell wall biosynthesis.</text>
</comment>
<dbReference type="AlphaFoldDB" id="K4LF91"/>
<evidence type="ECO:0000256" key="5">
    <source>
        <dbReference type="ARBA" id="ARBA00023235"/>
    </source>
</evidence>
<dbReference type="Proteomes" id="UP000000467">
    <property type="component" value="Chromosome"/>
</dbReference>
<evidence type="ECO:0000256" key="6">
    <source>
        <dbReference type="ARBA" id="ARBA00023316"/>
    </source>
</evidence>
<dbReference type="GO" id="GO:0009252">
    <property type="term" value="P:peptidoglycan biosynthetic process"/>
    <property type="evidence" value="ECO:0007669"/>
    <property type="project" value="UniProtKB-UniRule"/>
</dbReference>
<feature type="binding site" evidence="7">
    <location>
        <begin position="50"/>
        <end position="51"/>
    </location>
    <ligand>
        <name>substrate</name>
    </ligand>
</feature>
<comment type="pathway">
    <text evidence="7">Cell wall biogenesis; peptidoglycan biosynthesis.</text>
</comment>
<evidence type="ECO:0000256" key="4">
    <source>
        <dbReference type="ARBA" id="ARBA00022984"/>
    </source>
</evidence>
<dbReference type="InterPro" id="IPR015942">
    <property type="entry name" value="Asp/Glu/hydantoin_racemase"/>
</dbReference>
<feature type="active site" description="Proton donor/acceptor" evidence="7">
    <location>
        <position position="192"/>
    </location>
</feature>
<feature type="binding site" evidence="7">
    <location>
        <begin position="82"/>
        <end position="83"/>
    </location>
    <ligand>
        <name>substrate</name>
    </ligand>
</feature>
<protein>
    <recommendedName>
        <fullName evidence="2 7">Glutamate racemase</fullName>
        <ecNumber evidence="2 7">5.1.1.3</ecNumber>
    </recommendedName>
</protein>
<comment type="catalytic activity">
    <reaction evidence="1 7">
        <text>L-glutamate = D-glutamate</text>
        <dbReference type="Rhea" id="RHEA:12813"/>
        <dbReference type="ChEBI" id="CHEBI:29985"/>
        <dbReference type="ChEBI" id="CHEBI:29986"/>
        <dbReference type="EC" id="5.1.1.3"/>
    </reaction>
</comment>
<dbReference type="EC" id="5.1.1.3" evidence="2 7"/>
<dbReference type="PANTHER" id="PTHR21198">
    <property type="entry name" value="GLUTAMATE RACEMASE"/>
    <property type="match status" value="1"/>
</dbReference>
<keyword evidence="6 7" id="KW-0961">Cell wall biogenesis/degradation</keyword>
<keyword evidence="4 7" id="KW-0573">Peptidoglycan synthesis</keyword>
<dbReference type="Gene3D" id="3.40.50.1860">
    <property type="match status" value="2"/>
</dbReference>
<keyword evidence="9" id="KW-1185">Reference proteome</keyword>
<dbReference type="HOGENOM" id="CLU_052344_0_2_9"/>
<dbReference type="STRING" id="1089553.Tph_c04130"/>
<comment type="similarity">
    <text evidence="7">Belongs to the aspartate/glutamate racemases family.</text>
</comment>
<dbReference type="Pfam" id="PF01177">
    <property type="entry name" value="Asp_Glu_race"/>
    <property type="match status" value="1"/>
</dbReference>